<feature type="compositionally biased region" description="Pro residues" evidence="1">
    <location>
        <begin position="9"/>
        <end position="20"/>
    </location>
</feature>
<feature type="region of interest" description="Disordered" evidence="1">
    <location>
        <begin position="199"/>
        <end position="256"/>
    </location>
</feature>
<comment type="caution">
    <text evidence="3">The sequence shown here is derived from an EMBL/GenBank/DDBJ whole genome shotgun (WGS) entry which is preliminary data.</text>
</comment>
<evidence type="ECO:0000256" key="1">
    <source>
        <dbReference type="SAM" id="MobiDB-lite"/>
    </source>
</evidence>
<evidence type="ECO:0000259" key="2">
    <source>
        <dbReference type="Pfam" id="PF12773"/>
    </source>
</evidence>
<dbReference type="Pfam" id="PF12773">
    <property type="entry name" value="DZR"/>
    <property type="match status" value="1"/>
</dbReference>
<feature type="compositionally biased region" description="Pro residues" evidence="1">
    <location>
        <begin position="201"/>
        <end position="212"/>
    </location>
</feature>
<dbReference type="InterPro" id="IPR025874">
    <property type="entry name" value="DZR"/>
</dbReference>
<proteinExistence type="predicted"/>
<organism evidence="3 4">
    <name type="scientific">Sulfuracidifex metallicus DSM 6482 = JCM 9184</name>
    <dbReference type="NCBI Taxonomy" id="523847"/>
    <lineage>
        <taxon>Archaea</taxon>
        <taxon>Thermoproteota</taxon>
        <taxon>Thermoprotei</taxon>
        <taxon>Sulfolobales</taxon>
        <taxon>Sulfolobaceae</taxon>
        <taxon>Sulfuracidifex</taxon>
    </lineage>
</organism>
<name>A0A6A9QMG4_SULME</name>
<gene>
    <name evidence="3" type="ORF">GC250_08630</name>
</gene>
<feature type="domain" description="DZANK-type" evidence="2">
    <location>
        <begin position="263"/>
        <end position="307"/>
    </location>
</feature>
<reference evidence="3 4" key="1">
    <citation type="submission" date="2019-10" db="EMBL/GenBank/DDBJ databases">
        <title>Sequencing and Assembly of Multiple Reported Metal-Biooxidizing Members of the Extremely Thermoacidophilic Archaeal Family Sulfolobaceae.</title>
        <authorList>
            <person name="Counts J.A."/>
            <person name="Kelly R.M."/>
        </authorList>
    </citation>
    <scope>NUCLEOTIDE SEQUENCE [LARGE SCALE GENOMIC DNA]</scope>
    <source>
        <strain evidence="3 4">DSM 6482</strain>
    </source>
</reference>
<dbReference type="AlphaFoldDB" id="A0A6A9QMG4"/>
<dbReference type="OrthoDB" id="53394at2157"/>
<accession>A0A6A9QMG4</accession>
<evidence type="ECO:0000313" key="4">
    <source>
        <dbReference type="Proteomes" id="UP000470772"/>
    </source>
</evidence>
<dbReference type="EMBL" id="WGGD01000005">
    <property type="protein sequence ID" value="MUN29500.1"/>
    <property type="molecule type" value="Genomic_DNA"/>
</dbReference>
<protein>
    <submittedName>
        <fullName evidence="3">Zinc-ribbon domain-containing protein</fullName>
    </submittedName>
</protein>
<feature type="region of interest" description="Disordered" evidence="1">
    <location>
        <begin position="1"/>
        <end position="31"/>
    </location>
</feature>
<evidence type="ECO:0000313" key="3">
    <source>
        <dbReference type="EMBL" id="MUN29500.1"/>
    </source>
</evidence>
<keyword evidence="4" id="KW-1185">Reference proteome</keyword>
<dbReference type="Proteomes" id="UP000470772">
    <property type="component" value="Unassembled WGS sequence"/>
</dbReference>
<feature type="compositionally biased region" description="Low complexity" evidence="1">
    <location>
        <begin position="213"/>
        <end position="247"/>
    </location>
</feature>
<sequence>MSYPYGGPYGPPYGQPPTQPQPYGTPYGSPYGQPPNPMMTMMMCSQSSGLGGKQQMIPINGPINLQQVVQQAVMYLMGQGFQAFPMVGQNLAVIQAQHSSLLDKLTDQSKAYTVRICVGPEFVMVETGISNLMQELLTAGVTVGISDELLHNNLLTMAGGGIDAYGLYKDYAGEEQLMNIITMAIMSAQTYPQQYGSYGPYGPPYGQPPTQPQPYGTPYGSPYGQPGQPSQYPQQPQQPPQLQNQPRPTTPSPQPAPQTKVKCWKCGAENDSGAKFCENCGSPLTSIKCPKCGKENPAGSKFCSECGTNLQQTINQ</sequence>